<evidence type="ECO:0000313" key="6">
    <source>
        <dbReference type="Proteomes" id="UP000287701"/>
    </source>
</evidence>
<keyword evidence="2" id="KW-0547">Nucleotide-binding</keyword>
<keyword evidence="1" id="KW-0813">Transport</keyword>
<dbReference type="PROSITE" id="PS50893">
    <property type="entry name" value="ABC_TRANSPORTER_2"/>
    <property type="match status" value="1"/>
</dbReference>
<keyword evidence="3 5" id="KW-0067">ATP-binding</keyword>
<name>A0A410JQC8_ORNRH</name>
<dbReference type="PROSITE" id="PS00211">
    <property type="entry name" value="ABC_TRANSPORTER_1"/>
    <property type="match status" value="1"/>
</dbReference>
<dbReference type="SMART" id="SM00382">
    <property type="entry name" value="AAA"/>
    <property type="match status" value="1"/>
</dbReference>
<dbReference type="SUPFAM" id="SSF52540">
    <property type="entry name" value="P-loop containing nucleoside triphosphate hydrolases"/>
    <property type="match status" value="1"/>
</dbReference>
<dbReference type="Proteomes" id="UP000287701">
    <property type="component" value="Chromosome"/>
</dbReference>
<dbReference type="PANTHER" id="PTHR42781">
    <property type="entry name" value="SPERMIDINE/PUTRESCINE IMPORT ATP-BINDING PROTEIN POTA"/>
    <property type="match status" value="1"/>
</dbReference>
<organism evidence="5 6">
    <name type="scientific">Ornithobacterium rhinotracheale</name>
    <dbReference type="NCBI Taxonomy" id="28251"/>
    <lineage>
        <taxon>Bacteria</taxon>
        <taxon>Pseudomonadati</taxon>
        <taxon>Bacteroidota</taxon>
        <taxon>Flavobacteriia</taxon>
        <taxon>Flavobacteriales</taxon>
        <taxon>Weeksellaceae</taxon>
        <taxon>Ornithobacterium</taxon>
    </lineage>
</organism>
<dbReference type="OrthoDB" id="9802264at2"/>
<dbReference type="EMBL" id="CP035107">
    <property type="protein sequence ID" value="QAR30291.1"/>
    <property type="molecule type" value="Genomic_DNA"/>
</dbReference>
<dbReference type="GO" id="GO:0005524">
    <property type="term" value="F:ATP binding"/>
    <property type="evidence" value="ECO:0007669"/>
    <property type="project" value="UniProtKB-KW"/>
</dbReference>
<sequence length="324" mass="36542">MLSVENLQFKYSPEVAVLKNIHFKINSTERTCILGESGSGKSTLLKLIYGILEPDAGQIFFNGDLIKGPKQQLIPGHEDMKYVAQDFDLSLYMTVAENVGKHLSNIYQERKKQRVAEILEVLSLSEFAHRRPVELSGGQQQRVAIARTLAKMPKMLILDEPFSHLDAALHIKIRQQLIQYCEEQNMGVLFSSHRADDALGYADRLIIMKKGEILQIGTPQDIYLAPKNLYVAELFGKVNHWEAHDCDMLQIPNPTGELCLSYLHELKITPHGIPMQVKHSRFIGRGYEISLEANGTQAVCYAETPYTQGETLGVAVQNYRFVKG</sequence>
<dbReference type="RefSeq" id="WP_128500789.1">
    <property type="nucleotide sequence ID" value="NZ_CP035107.1"/>
</dbReference>
<evidence type="ECO:0000256" key="3">
    <source>
        <dbReference type="ARBA" id="ARBA00022840"/>
    </source>
</evidence>
<feature type="domain" description="ABC transporter" evidence="4">
    <location>
        <begin position="2"/>
        <end position="235"/>
    </location>
</feature>
<dbReference type="InterPro" id="IPR017871">
    <property type="entry name" value="ABC_transporter-like_CS"/>
</dbReference>
<dbReference type="InterPro" id="IPR050093">
    <property type="entry name" value="ABC_SmlMolc_Importer"/>
</dbReference>
<dbReference type="PANTHER" id="PTHR42781:SF4">
    <property type="entry name" value="SPERMIDINE_PUTRESCINE IMPORT ATP-BINDING PROTEIN POTA"/>
    <property type="match status" value="1"/>
</dbReference>
<dbReference type="Gene3D" id="3.40.50.300">
    <property type="entry name" value="P-loop containing nucleotide triphosphate hydrolases"/>
    <property type="match status" value="1"/>
</dbReference>
<evidence type="ECO:0000256" key="2">
    <source>
        <dbReference type="ARBA" id="ARBA00022741"/>
    </source>
</evidence>
<reference evidence="5 6" key="1">
    <citation type="submission" date="2019-01" db="EMBL/GenBank/DDBJ databases">
        <title>Whole Genome of Ornithobacterium rhinotracheale FARPER-174b.</title>
        <authorList>
            <person name="Tataje-Lavanda L.A."/>
            <person name="Montalvan A."/>
            <person name="Montesinos R."/>
            <person name="Zimic M."/>
            <person name="Fernandez-Sanchez M."/>
            <person name="Fernandez-Diaz M."/>
        </authorList>
    </citation>
    <scope>NUCLEOTIDE SEQUENCE [LARGE SCALE GENOMIC DNA]</scope>
    <source>
        <strain evidence="5 6">FARPER-174b</strain>
    </source>
</reference>
<dbReference type="AlphaFoldDB" id="A0A410JQC8"/>
<evidence type="ECO:0000259" key="4">
    <source>
        <dbReference type="PROSITE" id="PS50893"/>
    </source>
</evidence>
<evidence type="ECO:0000313" key="5">
    <source>
        <dbReference type="EMBL" id="QAR30291.1"/>
    </source>
</evidence>
<dbReference type="InterPro" id="IPR027417">
    <property type="entry name" value="P-loop_NTPase"/>
</dbReference>
<accession>A0A410JQC8</accession>
<dbReference type="Pfam" id="PF00005">
    <property type="entry name" value="ABC_tran"/>
    <property type="match status" value="1"/>
</dbReference>
<gene>
    <name evidence="5" type="ORF">EQP59_02410</name>
</gene>
<evidence type="ECO:0000256" key="1">
    <source>
        <dbReference type="ARBA" id="ARBA00022448"/>
    </source>
</evidence>
<proteinExistence type="predicted"/>
<dbReference type="InterPro" id="IPR003439">
    <property type="entry name" value="ABC_transporter-like_ATP-bd"/>
</dbReference>
<dbReference type="GO" id="GO:0016887">
    <property type="term" value="F:ATP hydrolysis activity"/>
    <property type="evidence" value="ECO:0007669"/>
    <property type="project" value="InterPro"/>
</dbReference>
<dbReference type="InterPro" id="IPR003593">
    <property type="entry name" value="AAA+_ATPase"/>
</dbReference>
<protein>
    <submittedName>
        <fullName evidence="5">ABC transporter ATP-binding protein</fullName>
    </submittedName>
</protein>